<dbReference type="InterPro" id="IPR050216">
    <property type="entry name" value="LRR_domain-containing"/>
</dbReference>
<keyword evidence="6" id="KW-1185">Reference proteome</keyword>
<evidence type="ECO:0000313" key="6">
    <source>
        <dbReference type="Proteomes" id="UP000678393"/>
    </source>
</evidence>
<evidence type="ECO:0000313" key="5">
    <source>
        <dbReference type="EMBL" id="CAG5132460.1"/>
    </source>
</evidence>
<feature type="region of interest" description="Disordered" evidence="3">
    <location>
        <begin position="570"/>
        <end position="604"/>
    </location>
</feature>
<dbReference type="InterPro" id="IPR055414">
    <property type="entry name" value="LRR_R13L4/SHOC2-like"/>
</dbReference>
<reference evidence="5" key="1">
    <citation type="submission" date="2021-04" db="EMBL/GenBank/DDBJ databases">
        <authorList>
            <consortium name="Molecular Ecology Group"/>
        </authorList>
    </citation>
    <scope>NUCLEOTIDE SEQUENCE</scope>
</reference>
<dbReference type="InterPro" id="IPR003591">
    <property type="entry name" value="Leu-rich_rpt_typical-subtyp"/>
</dbReference>
<feature type="domain" description="Disease resistance R13L4/SHOC-2-like LRR" evidence="4">
    <location>
        <begin position="248"/>
        <end position="331"/>
    </location>
</feature>
<feature type="non-terminal residue" evidence="5">
    <location>
        <position position="1025"/>
    </location>
</feature>
<dbReference type="Pfam" id="PF23598">
    <property type="entry name" value="LRR_14"/>
    <property type="match status" value="2"/>
</dbReference>
<dbReference type="OrthoDB" id="676979at2759"/>
<dbReference type="Gene3D" id="3.40.50.300">
    <property type="entry name" value="P-loop containing nucleotide triphosphate hydrolases"/>
    <property type="match status" value="1"/>
</dbReference>
<dbReference type="PANTHER" id="PTHR48051">
    <property type="match status" value="1"/>
</dbReference>
<dbReference type="SUPFAM" id="SSF52540">
    <property type="entry name" value="P-loop containing nucleoside triphosphate hydrolases"/>
    <property type="match status" value="1"/>
</dbReference>
<dbReference type="InterPro" id="IPR032675">
    <property type="entry name" value="LRR_dom_sf"/>
</dbReference>
<dbReference type="Pfam" id="PF08477">
    <property type="entry name" value="Roc"/>
    <property type="match status" value="1"/>
</dbReference>
<dbReference type="SUPFAM" id="SSF52047">
    <property type="entry name" value="RNI-like"/>
    <property type="match status" value="1"/>
</dbReference>
<feature type="compositionally biased region" description="Polar residues" evidence="3">
    <location>
        <begin position="586"/>
        <end position="601"/>
    </location>
</feature>
<name>A0A8S3ZWN8_9EUPU</name>
<protein>
    <recommendedName>
        <fullName evidence="4">Disease resistance R13L4/SHOC-2-like LRR domain-containing protein</fullName>
    </recommendedName>
</protein>
<dbReference type="PROSITE" id="PS51450">
    <property type="entry name" value="LRR"/>
    <property type="match status" value="5"/>
</dbReference>
<dbReference type="EMBL" id="CAJHNH020005390">
    <property type="protein sequence ID" value="CAG5132460.1"/>
    <property type="molecule type" value="Genomic_DNA"/>
</dbReference>
<gene>
    <name evidence="5" type="ORF">CUNI_LOCUS18018</name>
</gene>
<evidence type="ECO:0000256" key="1">
    <source>
        <dbReference type="ARBA" id="ARBA00022614"/>
    </source>
</evidence>
<dbReference type="GO" id="GO:0009966">
    <property type="term" value="P:regulation of signal transduction"/>
    <property type="evidence" value="ECO:0007669"/>
    <property type="project" value="UniProtKB-ARBA"/>
</dbReference>
<dbReference type="InterPro" id="IPR027417">
    <property type="entry name" value="P-loop_NTPase"/>
</dbReference>
<dbReference type="GO" id="GO:0005737">
    <property type="term" value="C:cytoplasm"/>
    <property type="evidence" value="ECO:0007669"/>
    <property type="project" value="TreeGrafter"/>
</dbReference>
<dbReference type="SMART" id="SM00364">
    <property type="entry name" value="LRR_BAC"/>
    <property type="match status" value="6"/>
</dbReference>
<comment type="caution">
    <text evidence="5">The sequence shown here is derived from an EMBL/GenBank/DDBJ whole genome shotgun (WGS) entry which is preliminary data.</text>
</comment>
<sequence>QLTPSGLKIIDMSGQGLTSIPINLITTKDVGHLLLPSNNLHSITPDIVRMKSLEKLDISKNELALLTNLTELNISECNLSFMPPAILKMTSLKVLDISRNKINILVPEIGQLVNLVRLNLQQTNITSLPPEIAYCQEMEQLHLWGNAIETLPETLSEMSQLKALAINYRSFCGVVDPYMESLLKKGQIKSEHIPSVVFELPALQVLDLENTKLNTLPDINNTVLKELYLSKNFMQVYGRCMLLSNIPQSIYNLHHLRILDMSNNLLTEFPEDIGHLKGLQILRLAANDLEIIPSTIGSLTQLEELNLSQNRIHRLPSEMKGKLQIINTLQALFLAGNKIQSLPNEICELVQLHTLDLTGNEIHTLPTSLYHLSNLTVAHSYHKLEKCGLWLHKNPIVQPPPEIWRSDKPDHLFEYLQKLVTFNTENLQRQKIQLLGDTQCGKTSLARAITTRKSQLTNGPEDKTRLLKQTLCKSVNKVEFVVNDFGGDHAYRPFYRWFMDRKALVMLVYNTATLCEDNFHNCISRWLDMLSASCPGAVVKLVGTQIDLLQPQVSKNEHNQAMDIQHDLSCSEGSTETGTDKESVSDTDPQDTARNKNSNSAPEVLSQEKVHGMVMKYLYSKEVKVANELKALESDIAKTKALRHVDKNEAEVALRMMQVREKQLKDILQKPLQILPEVSQVSASESLEGIFQLTDDLEKLAIDKELFPHAWQQIPSHWKRLRLLLKQRKGYYLKWREIQQTAEMLQIQDEELRNCIQHLHNTADIMWISDDPVLQEIVFHKPKMLVDFIASLYRHDFADFLSYDNKVFPCTSGMTREQFQECSDMFNSTGEISQPLFKCLLFPISVPKDDIAMLLELFSFLDICYLVPDGPAAPLYNRPMIVLPWFNKNTDISFLKELWPENNADEDTELAVKYSFPFFCPPEIFPSLSIQIQDIVDERMDWKDHVFASRGMQMMLIHRLEENDDTVLTIRLKGPELSELHEFMSEIVNLVNIQIVGYSGLYWKLSIPTGLNSLKNIPYSLLKVK</sequence>
<evidence type="ECO:0000256" key="2">
    <source>
        <dbReference type="ARBA" id="ARBA00022737"/>
    </source>
</evidence>
<keyword evidence="2" id="KW-0677">Repeat</keyword>
<dbReference type="SMART" id="SM00369">
    <property type="entry name" value="LRR_TYP"/>
    <property type="match status" value="10"/>
</dbReference>
<dbReference type="PANTHER" id="PTHR48051:SF54">
    <property type="entry name" value="LEUCINE-RICH REPEAT-CONTAINING PROTEIN"/>
    <property type="match status" value="1"/>
</dbReference>
<dbReference type="Proteomes" id="UP000678393">
    <property type="component" value="Unassembled WGS sequence"/>
</dbReference>
<evidence type="ECO:0000256" key="3">
    <source>
        <dbReference type="SAM" id="MobiDB-lite"/>
    </source>
</evidence>
<dbReference type="AlphaFoldDB" id="A0A8S3ZWN8"/>
<dbReference type="Gene3D" id="3.80.10.10">
    <property type="entry name" value="Ribonuclease Inhibitor"/>
    <property type="match status" value="4"/>
</dbReference>
<keyword evidence="1" id="KW-0433">Leucine-rich repeat</keyword>
<dbReference type="InterPro" id="IPR001611">
    <property type="entry name" value="Leu-rich_rpt"/>
</dbReference>
<organism evidence="5 6">
    <name type="scientific">Candidula unifasciata</name>
    <dbReference type="NCBI Taxonomy" id="100452"/>
    <lineage>
        <taxon>Eukaryota</taxon>
        <taxon>Metazoa</taxon>
        <taxon>Spiralia</taxon>
        <taxon>Lophotrochozoa</taxon>
        <taxon>Mollusca</taxon>
        <taxon>Gastropoda</taxon>
        <taxon>Heterobranchia</taxon>
        <taxon>Euthyneura</taxon>
        <taxon>Panpulmonata</taxon>
        <taxon>Eupulmonata</taxon>
        <taxon>Stylommatophora</taxon>
        <taxon>Helicina</taxon>
        <taxon>Helicoidea</taxon>
        <taxon>Geomitridae</taxon>
        <taxon>Candidula</taxon>
    </lineage>
</organism>
<dbReference type="SMART" id="SM00365">
    <property type="entry name" value="LRR_SD22"/>
    <property type="match status" value="5"/>
</dbReference>
<feature type="domain" description="Disease resistance R13L4/SHOC-2-like LRR" evidence="4">
    <location>
        <begin position="72"/>
        <end position="168"/>
    </location>
</feature>
<proteinExistence type="predicted"/>
<evidence type="ECO:0000259" key="4">
    <source>
        <dbReference type="Pfam" id="PF23598"/>
    </source>
</evidence>
<accession>A0A8S3ZWN8</accession>